<sequence>MIKCYEAENSMDEPVTESIYNCPTMQNTNAKGCLKYTDFIKKTVVRACDYGRCMIGCFNNTDNTAEICCCERDGCNFPSKLNEWNKVVNSE</sequence>
<evidence type="ECO:0000313" key="2">
    <source>
        <dbReference type="WBParaSite" id="ES5_v2.g25381.t1"/>
    </source>
</evidence>
<accession>A0AC34G6R5</accession>
<dbReference type="WBParaSite" id="ES5_v2.g25381.t1">
    <property type="protein sequence ID" value="ES5_v2.g25381.t1"/>
    <property type="gene ID" value="ES5_v2.g25381"/>
</dbReference>
<evidence type="ECO:0000313" key="1">
    <source>
        <dbReference type="Proteomes" id="UP000887579"/>
    </source>
</evidence>
<reference evidence="2" key="1">
    <citation type="submission" date="2022-11" db="UniProtKB">
        <authorList>
            <consortium name="WormBaseParasite"/>
        </authorList>
    </citation>
    <scope>IDENTIFICATION</scope>
</reference>
<protein>
    <submittedName>
        <fullName evidence="2">Uncharacterized protein</fullName>
    </submittedName>
</protein>
<dbReference type="Proteomes" id="UP000887579">
    <property type="component" value="Unplaced"/>
</dbReference>
<name>A0AC34G6R5_9BILA</name>
<proteinExistence type="predicted"/>
<organism evidence="1 2">
    <name type="scientific">Panagrolaimus sp. ES5</name>
    <dbReference type="NCBI Taxonomy" id="591445"/>
    <lineage>
        <taxon>Eukaryota</taxon>
        <taxon>Metazoa</taxon>
        <taxon>Ecdysozoa</taxon>
        <taxon>Nematoda</taxon>
        <taxon>Chromadorea</taxon>
        <taxon>Rhabditida</taxon>
        <taxon>Tylenchina</taxon>
        <taxon>Panagrolaimomorpha</taxon>
        <taxon>Panagrolaimoidea</taxon>
        <taxon>Panagrolaimidae</taxon>
        <taxon>Panagrolaimus</taxon>
    </lineage>
</organism>